<evidence type="ECO:0000256" key="1">
    <source>
        <dbReference type="PROSITE-ProRule" id="PRU00042"/>
    </source>
</evidence>
<keyword evidence="5" id="KW-1185">Reference proteome</keyword>
<feature type="compositionally biased region" description="Polar residues" evidence="2">
    <location>
        <begin position="510"/>
        <end position="520"/>
    </location>
</feature>
<dbReference type="AlphaFoldDB" id="A0A316VJN7"/>
<feature type="compositionally biased region" description="Acidic residues" evidence="2">
    <location>
        <begin position="864"/>
        <end position="895"/>
    </location>
</feature>
<reference evidence="4 5" key="1">
    <citation type="journal article" date="2018" name="Mol. Biol. Evol.">
        <title>Broad Genomic Sampling Reveals a Smut Pathogenic Ancestry of the Fungal Clade Ustilaginomycotina.</title>
        <authorList>
            <person name="Kijpornyongpan T."/>
            <person name="Mondo S.J."/>
            <person name="Barry K."/>
            <person name="Sandor L."/>
            <person name="Lee J."/>
            <person name="Lipzen A."/>
            <person name="Pangilinan J."/>
            <person name="LaButti K."/>
            <person name="Hainaut M."/>
            <person name="Henrissat B."/>
            <person name="Grigoriev I.V."/>
            <person name="Spatafora J.W."/>
            <person name="Aime M.C."/>
        </authorList>
    </citation>
    <scope>NUCLEOTIDE SEQUENCE [LARGE SCALE GENOMIC DNA]</scope>
    <source>
        <strain evidence="4 5">MCA 3882</strain>
    </source>
</reference>
<feature type="region of interest" description="Disordered" evidence="2">
    <location>
        <begin position="1"/>
        <end position="43"/>
    </location>
</feature>
<feature type="region of interest" description="Disordered" evidence="2">
    <location>
        <begin position="58"/>
        <end position="188"/>
    </location>
</feature>
<protein>
    <recommendedName>
        <fullName evidence="3">C2H2-type domain-containing protein</fullName>
    </recommendedName>
</protein>
<sequence>MQSNPMANQDRGQDFVLFDDTAGIPSGSTQSIPFGSAGNSNTDASAFTQYRNAGGLSNSAGIPGINESPFSSPASKPEDDFMTNPMAANNGAQPIPNTTPPSGTLAQGTPKSKRARGHGYSSSWTGGSIEQHLHQLQQAQAPNMAPNSSFGGFSAGGDWSGSDTSPQNPPSGSFGPPIHSLSLGDGSPDSALANAGQFASLFPSTTLAGDNRAIQPDQTAIQNALIAARTMAQQNVNLNAQQQETIARQQIQNDLKGVDSRALKGQLRDIKQGALPNVNPSQGNVLFPNVPLTPLAGDPSAPGEFSNAKTDAITEALSSGGFGNDQSLSNGIPTMTSAPYAAGGSDVAMSGFGAALPASIADSISSSYTHPSLPAQPTRQFSERTQNAVNRAMAQKPTRKRMTREGSGLTVSPQEAFLDYQNIDSVLQAASQTNSTLGGNAPNVFSSAPGISGTSMGMTMPGLVTDTQNPAFGSSESMGTPRNLTDVPLSSSSAFTLEGTPSLIDGGSSNGTDSRATSALPSPPQRLPLNREDTVRPSKAQMGSSSSQSSALNAPQQTPSDQQSSQGSLFSKSGGMLSPSESANSSTDDEDEKPYFSKGQSNAKRSSGNGATTSYAQNNTPGFQNGPRFSVVSSSSSESEDDLPNRRRYGNAMSNNGNRSMEGQSNQGGVGAGQYNARPRTMGGYGYMGSSEESGLFATPSSLPFQQQQQQQQQQNQMLPPNYNDWLAGAAQGMIGQMPPPLDTAAAQATAAQQRQQHSQQQSSSGDAPSETGSQSQDESSRQSPSIRSSAQAIYPFQNNDMNRNMMMGANNFHIPGTMPFAQPGMDVQGAGLATPKPRNRSRTRATEVNKAEQSRGSSKQESSEEEEEDDEDEEEDSEDWEGTEDDEDEVDESEGSPYGGTKTKTNSTSKKSTKTRKNNNGATVRRKKRNSHDGDSQAKNRHSGSHAGVTVCDYVSPMTGEECGTEFHRPYDLARHRETIHAREEATLLKQGKITKEQCVVLYKEVDPAKSLATVEWRCDGPNGCGALFSRKDALLRHRRIRNH</sequence>
<dbReference type="GeneID" id="37023768"/>
<dbReference type="GO" id="GO:0008270">
    <property type="term" value="F:zinc ion binding"/>
    <property type="evidence" value="ECO:0007669"/>
    <property type="project" value="UniProtKB-KW"/>
</dbReference>
<feature type="compositionally biased region" description="Polar residues" evidence="2">
    <location>
        <begin position="26"/>
        <end position="43"/>
    </location>
</feature>
<feature type="domain" description="C2H2-type" evidence="3">
    <location>
        <begin position="1018"/>
        <end position="1045"/>
    </location>
</feature>
<feature type="region of interest" description="Disordered" evidence="2">
    <location>
        <begin position="821"/>
        <end position="947"/>
    </location>
</feature>
<keyword evidence="1" id="KW-0862">Zinc</keyword>
<feature type="compositionally biased region" description="Low complexity" evidence="2">
    <location>
        <begin position="902"/>
        <end position="911"/>
    </location>
</feature>
<feature type="compositionally biased region" description="Polar residues" evidence="2">
    <location>
        <begin position="86"/>
        <end position="110"/>
    </location>
</feature>
<feature type="compositionally biased region" description="Polar residues" evidence="2">
    <location>
        <begin position="465"/>
        <end position="495"/>
    </location>
</feature>
<feature type="compositionally biased region" description="Low complexity" evidence="2">
    <location>
        <begin position="544"/>
        <end position="568"/>
    </location>
</feature>
<feature type="compositionally biased region" description="Low complexity" evidence="2">
    <location>
        <begin position="782"/>
        <end position="794"/>
    </location>
</feature>
<proteinExistence type="predicted"/>
<accession>A0A316VJN7</accession>
<keyword evidence="1" id="KW-0479">Metal-binding</keyword>
<evidence type="ECO:0000313" key="5">
    <source>
        <dbReference type="Proteomes" id="UP000245771"/>
    </source>
</evidence>
<dbReference type="RefSeq" id="XP_025358121.1">
    <property type="nucleotide sequence ID" value="XM_025501987.1"/>
</dbReference>
<dbReference type="OrthoDB" id="8922241at2759"/>
<feature type="compositionally biased region" description="Polar residues" evidence="2">
    <location>
        <begin position="652"/>
        <end position="665"/>
    </location>
</feature>
<feature type="compositionally biased region" description="Polar residues" evidence="2">
    <location>
        <begin position="598"/>
        <end position="623"/>
    </location>
</feature>
<gene>
    <name evidence="4" type="ORF">FA14DRAFT_19529</name>
</gene>
<feature type="compositionally biased region" description="Low complexity" evidence="2">
    <location>
        <begin position="706"/>
        <end position="717"/>
    </location>
</feature>
<evidence type="ECO:0000256" key="2">
    <source>
        <dbReference type="SAM" id="MobiDB-lite"/>
    </source>
</evidence>
<evidence type="ECO:0000313" key="4">
    <source>
        <dbReference type="EMBL" id="PWN37819.1"/>
    </source>
</evidence>
<dbReference type="EMBL" id="KZ819602">
    <property type="protein sequence ID" value="PWN37819.1"/>
    <property type="molecule type" value="Genomic_DNA"/>
</dbReference>
<dbReference type="PROSITE" id="PS50157">
    <property type="entry name" value="ZINC_FINGER_C2H2_2"/>
    <property type="match status" value="2"/>
</dbReference>
<keyword evidence="1" id="KW-0863">Zinc-finger</keyword>
<name>A0A316VJN7_9BASI</name>
<feature type="compositionally biased region" description="Basic and acidic residues" evidence="2">
    <location>
        <begin position="845"/>
        <end position="854"/>
    </location>
</feature>
<feature type="domain" description="C2H2-type" evidence="3">
    <location>
        <begin position="951"/>
        <end position="987"/>
    </location>
</feature>
<feature type="region of interest" description="Disordered" evidence="2">
    <location>
        <begin position="458"/>
        <end position="795"/>
    </location>
</feature>
<dbReference type="InParanoid" id="A0A316VJN7"/>
<feature type="compositionally biased region" description="Low complexity" evidence="2">
    <location>
        <begin position="745"/>
        <end position="765"/>
    </location>
</feature>
<evidence type="ECO:0000259" key="3">
    <source>
        <dbReference type="PROSITE" id="PS50157"/>
    </source>
</evidence>
<organism evidence="4 5">
    <name type="scientific">Meira miltonrushii</name>
    <dbReference type="NCBI Taxonomy" id="1280837"/>
    <lineage>
        <taxon>Eukaryota</taxon>
        <taxon>Fungi</taxon>
        <taxon>Dikarya</taxon>
        <taxon>Basidiomycota</taxon>
        <taxon>Ustilaginomycotina</taxon>
        <taxon>Exobasidiomycetes</taxon>
        <taxon>Exobasidiales</taxon>
        <taxon>Brachybasidiaceae</taxon>
        <taxon>Meira</taxon>
    </lineage>
</organism>
<dbReference type="Proteomes" id="UP000245771">
    <property type="component" value="Unassembled WGS sequence"/>
</dbReference>
<dbReference type="InterPro" id="IPR013087">
    <property type="entry name" value="Znf_C2H2_type"/>
</dbReference>